<dbReference type="Proteomes" id="UP001329430">
    <property type="component" value="Chromosome 9"/>
</dbReference>
<feature type="region of interest" description="Disordered" evidence="1">
    <location>
        <begin position="134"/>
        <end position="171"/>
    </location>
</feature>
<feature type="compositionally biased region" description="Polar residues" evidence="1">
    <location>
        <begin position="159"/>
        <end position="171"/>
    </location>
</feature>
<feature type="compositionally biased region" description="Basic and acidic residues" evidence="1">
    <location>
        <begin position="134"/>
        <end position="147"/>
    </location>
</feature>
<accession>A0AAN7V603</accession>
<dbReference type="SUPFAM" id="SSF57889">
    <property type="entry name" value="Cysteine-rich domain"/>
    <property type="match status" value="1"/>
</dbReference>
<comment type="caution">
    <text evidence="2">The sequence shown here is derived from an EMBL/GenBank/DDBJ whole genome shotgun (WGS) entry which is preliminary data.</text>
</comment>
<evidence type="ECO:0000313" key="2">
    <source>
        <dbReference type="EMBL" id="KAK5639551.1"/>
    </source>
</evidence>
<proteinExistence type="predicted"/>
<evidence type="ECO:0000256" key="1">
    <source>
        <dbReference type="SAM" id="MobiDB-lite"/>
    </source>
</evidence>
<protein>
    <recommendedName>
        <fullName evidence="4">Phorbol-ester/DAG-type domain-containing protein</fullName>
    </recommendedName>
</protein>
<organism evidence="2 3">
    <name type="scientific">Pyrocoelia pectoralis</name>
    <dbReference type="NCBI Taxonomy" id="417401"/>
    <lineage>
        <taxon>Eukaryota</taxon>
        <taxon>Metazoa</taxon>
        <taxon>Ecdysozoa</taxon>
        <taxon>Arthropoda</taxon>
        <taxon>Hexapoda</taxon>
        <taxon>Insecta</taxon>
        <taxon>Pterygota</taxon>
        <taxon>Neoptera</taxon>
        <taxon>Endopterygota</taxon>
        <taxon>Coleoptera</taxon>
        <taxon>Polyphaga</taxon>
        <taxon>Elateriformia</taxon>
        <taxon>Elateroidea</taxon>
        <taxon>Lampyridae</taxon>
        <taxon>Lampyrinae</taxon>
        <taxon>Pyrocoelia</taxon>
    </lineage>
</organism>
<gene>
    <name evidence="2" type="ORF">RI129_012043</name>
</gene>
<evidence type="ECO:0008006" key="4">
    <source>
        <dbReference type="Google" id="ProtNLM"/>
    </source>
</evidence>
<reference evidence="2 3" key="1">
    <citation type="journal article" date="2024" name="Insects">
        <title>An Improved Chromosome-Level Genome Assembly of the Firefly Pyrocoelia pectoralis.</title>
        <authorList>
            <person name="Fu X."/>
            <person name="Meyer-Rochow V.B."/>
            <person name="Ballantyne L."/>
            <person name="Zhu X."/>
        </authorList>
    </citation>
    <scope>NUCLEOTIDE SEQUENCE [LARGE SCALE GENOMIC DNA]</scope>
    <source>
        <strain evidence="2">XCY_ONT2</strain>
    </source>
</reference>
<dbReference type="AlphaFoldDB" id="A0AAN7V603"/>
<name>A0AAN7V603_9COLE</name>
<dbReference type="EMBL" id="JAVRBK010000009">
    <property type="protein sequence ID" value="KAK5639551.1"/>
    <property type="molecule type" value="Genomic_DNA"/>
</dbReference>
<dbReference type="CDD" id="cd00029">
    <property type="entry name" value="C1"/>
    <property type="match status" value="1"/>
</dbReference>
<keyword evidence="3" id="KW-1185">Reference proteome</keyword>
<evidence type="ECO:0000313" key="3">
    <source>
        <dbReference type="Proteomes" id="UP001329430"/>
    </source>
</evidence>
<dbReference type="InterPro" id="IPR046349">
    <property type="entry name" value="C1-like_sf"/>
</dbReference>
<sequence length="338" mass="37658">MAPTGEVEPNGSQNKKCKKCNIVPANGVKCITCGMTMHPGCLKYFNNITRIDDNLMNCCNDDMSRENEKSHSNSKSEISFDLNAKITYLENILIEKDKQITILSKNNDALITQLAVVNQLLLIPVGSRSSDTKEEKIVQPTLKDSKKSAKKSNNISIPTVPTSSNKSTNETYKIPQKTDNKATITTDQLKLAIVETETRKIMQDVIELPLNGSNEQLKPSSTSKKFYRSKPVIGTGAKNAISTLKAAPKKTYLHISRLDPDTKESDILEYLASTTKEITCEKMNSMAPQIYSSFKIGVDQKFVEKLLTPESWPNGVTVKLFFHKKKQMCTKSLPLFAI</sequence>